<reference evidence="2 3" key="1">
    <citation type="submission" date="2017-01" db="EMBL/GenBank/DDBJ databases">
        <authorList>
            <person name="Varghese N."/>
            <person name="Submissions S."/>
        </authorList>
    </citation>
    <scope>NUCLEOTIDE SEQUENCE [LARGE SCALE GENOMIC DNA]</scope>
    <source>
        <strain evidence="2 3">ATCC 35905</strain>
    </source>
</reference>
<organism evidence="2 3">
    <name type="scientific">Acidiphilium rubrum</name>
    <dbReference type="NCBI Taxonomy" id="526"/>
    <lineage>
        <taxon>Bacteria</taxon>
        <taxon>Pseudomonadati</taxon>
        <taxon>Pseudomonadota</taxon>
        <taxon>Alphaproteobacteria</taxon>
        <taxon>Acetobacterales</taxon>
        <taxon>Acidocellaceae</taxon>
        <taxon>Acidiphilium</taxon>
    </lineage>
</organism>
<dbReference type="EMBL" id="FTNE01000026">
    <property type="protein sequence ID" value="SIR36053.1"/>
    <property type="molecule type" value="Genomic_DNA"/>
</dbReference>
<keyword evidence="3" id="KW-1185">Reference proteome</keyword>
<dbReference type="InterPro" id="IPR036702">
    <property type="entry name" value="ComB-like_sf"/>
</dbReference>
<gene>
    <name evidence="2" type="ORF">SAMN05421828_12630</name>
</gene>
<dbReference type="SUPFAM" id="SSF142823">
    <property type="entry name" value="ComB-like"/>
    <property type="match status" value="1"/>
</dbReference>
<comment type="caution">
    <text evidence="2">The sequence shown here is derived from an EMBL/GenBank/DDBJ whole genome shotgun (WGS) entry which is preliminary data.</text>
</comment>
<evidence type="ECO:0000313" key="2">
    <source>
        <dbReference type="EMBL" id="SIR36053.1"/>
    </source>
</evidence>
<sequence length="241" mass="25524">MDKPRVFTEWGHHGLLALKPDVAVLIIIDVLSFCTAVDIAVARGATIIPFPHGDATSAAEAASQAGALCAARRSQSGGYSLSPHSLQTIEPGTKLLLPPPNGATITLAAGTTPILAGCLRNATATARAAQTIANGGAIGIIPAGERWADHTIRPAIEDWLGAGAIIDALDLPLDAESETARATLRTLRPGTHHPRLPGRHHPRDRARLQQHRLHHERGGWVSAVFVKQPSEEPSIKRTSFL</sequence>
<proteinExistence type="predicted"/>
<evidence type="ECO:0000313" key="3">
    <source>
        <dbReference type="Proteomes" id="UP000186308"/>
    </source>
</evidence>
<dbReference type="InterPro" id="IPR005238">
    <property type="entry name" value="ComB-like"/>
</dbReference>
<dbReference type="GO" id="GO:0000287">
    <property type="term" value="F:magnesium ion binding"/>
    <property type="evidence" value="ECO:0007669"/>
    <property type="project" value="InterPro"/>
</dbReference>
<dbReference type="AlphaFoldDB" id="A0A8G2CN27"/>
<accession>A0A8G2CN27</accession>
<dbReference type="RefSeq" id="WP_051657471.1">
    <property type="nucleotide sequence ID" value="NZ_FTNE01000026.1"/>
</dbReference>
<name>A0A8G2CN27_ACIRU</name>
<dbReference type="Proteomes" id="UP000186308">
    <property type="component" value="Unassembled WGS sequence"/>
</dbReference>
<evidence type="ECO:0000256" key="1">
    <source>
        <dbReference type="ARBA" id="ARBA00021948"/>
    </source>
</evidence>
<dbReference type="Gene3D" id="3.90.1560.10">
    <property type="entry name" value="ComB-like"/>
    <property type="match status" value="1"/>
</dbReference>
<protein>
    <recommendedName>
        <fullName evidence="1">Probable 2-phosphosulfolactate phosphatase</fullName>
    </recommendedName>
</protein>
<dbReference type="GO" id="GO:0050532">
    <property type="term" value="F:2-phosphosulfolactate phosphatase activity"/>
    <property type="evidence" value="ECO:0007669"/>
    <property type="project" value="InterPro"/>
</dbReference>
<dbReference type="Pfam" id="PF04029">
    <property type="entry name" value="2-ph_phosp"/>
    <property type="match status" value="1"/>
</dbReference>